<name>A0A665VYP8_ECHNA</name>
<reference evidence="10" key="2">
    <citation type="submission" date="2025-08" db="UniProtKB">
        <authorList>
            <consortium name="Ensembl"/>
        </authorList>
    </citation>
    <scope>IDENTIFICATION</scope>
</reference>
<dbReference type="InterPro" id="IPR000387">
    <property type="entry name" value="Tyr_Pase_dom"/>
</dbReference>
<dbReference type="SMART" id="SM00195">
    <property type="entry name" value="DSPc"/>
    <property type="match status" value="1"/>
</dbReference>
<feature type="domain" description="Tyrosine-protein phosphatase" evidence="8">
    <location>
        <begin position="72"/>
        <end position="243"/>
    </location>
</feature>
<evidence type="ECO:0000313" key="10">
    <source>
        <dbReference type="Ensembl" id="ENSENLP00000036954.1"/>
    </source>
</evidence>
<dbReference type="InterPro" id="IPR016130">
    <property type="entry name" value="Tyr_Pase_AS"/>
</dbReference>
<sequence>AMTVVVSVSDSSYGTPFKHERAPKAKYTIVGEAIRHVIPGHMQCSIGCGGQACKYDNPGYWSDDKQAIKGLYSSWVTDHLLAMSRPSTQIIEEYNIIDQFRRAGIKTVINLQIPGEHASCGNPLEPQSGFSYRPEVFMENNIYFYNFGWSDYGVANLTTVLDMVKVMAFAVQEGKIAVHCHAGLGRTGVLLACFLAYATKMTANQAIVYVRAKRPGSIQTRGQLRCVREFAQFLAPLRSVFSCAEPRFNPVTLSQFLNRQRHILHGNERRELKYLPKIVQLVSRLLLDIAVNRQVIEEDILEAPDIQDIEMTLSVIERMGPELFTTEPRLPGTPTLPRHFNEPPIFYHRKSLSYSESDLRRLGSQLNLLTQPLGSLSQSNVEMTISPSESINGHQRHSSNSNVSDVSHSSTGSLWKIKNEENQKDGSILLKKVKRKTIQRSESAGNNDFSKKGSILSRWKAEQREELEMNALKSKDQTEDHSEKSEVPFITLQSELSLGARRFLVAQALALDLFLDGEEEHKIKVLTWQAELNQGGAWERLCMERDPFILSGLMWTWLEQLKEPVISIQDAKALNPDNTDAQTVLNTLDKAPKETLTCILNCMAHMLRIPEEVENTFLNRTIKAFTWMENNSEDGSKLYESLTSVLRCILEHMRCIAIEADDSPLSPFSLP</sequence>
<evidence type="ECO:0000256" key="4">
    <source>
        <dbReference type="ARBA" id="ARBA00056295"/>
    </source>
</evidence>
<dbReference type="CDD" id="cd14506">
    <property type="entry name" value="PTP_PTPDC1"/>
    <property type="match status" value="1"/>
</dbReference>
<evidence type="ECO:0000256" key="2">
    <source>
        <dbReference type="ARBA" id="ARBA00022801"/>
    </source>
</evidence>
<proteinExistence type="inferred from homology"/>
<keyword evidence="11" id="KW-1185">Reference proteome</keyword>
<dbReference type="PROSITE" id="PS00383">
    <property type="entry name" value="TYR_PHOSPHATASE_1"/>
    <property type="match status" value="1"/>
</dbReference>
<evidence type="ECO:0000256" key="1">
    <source>
        <dbReference type="ARBA" id="ARBA00022794"/>
    </source>
</evidence>
<feature type="region of interest" description="Disordered" evidence="7">
    <location>
        <begin position="389"/>
        <end position="418"/>
    </location>
</feature>
<dbReference type="InterPro" id="IPR020422">
    <property type="entry name" value="TYR_PHOSPHATASE_DUAL_dom"/>
</dbReference>
<dbReference type="InterPro" id="IPR050561">
    <property type="entry name" value="PTP"/>
</dbReference>
<dbReference type="InterPro" id="IPR000340">
    <property type="entry name" value="Dual-sp_phosphatase_cat-dom"/>
</dbReference>
<feature type="domain" description="Tyrosine specific protein phosphatases" evidence="9">
    <location>
        <begin position="158"/>
        <end position="225"/>
    </location>
</feature>
<reference evidence="10" key="1">
    <citation type="submission" date="2021-04" db="EMBL/GenBank/DDBJ databases">
        <authorList>
            <consortium name="Wellcome Sanger Institute Data Sharing"/>
        </authorList>
    </citation>
    <scope>NUCLEOTIDE SEQUENCE [LARGE SCALE GENOMIC DNA]</scope>
</reference>
<dbReference type="PROSITE" id="PS50054">
    <property type="entry name" value="TYR_PHOSPHATASE_DUAL"/>
    <property type="match status" value="1"/>
</dbReference>
<keyword evidence="1" id="KW-0970">Cilium biogenesis/degradation</keyword>
<dbReference type="GO" id="GO:0060271">
    <property type="term" value="P:cilium assembly"/>
    <property type="evidence" value="ECO:0007669"/>
    <property type="project" value="InterPro"/>
</dbReference>
<dbReference type="InParanoid" id="A0A665VYP8"/>
<comment type="function">
    <text evidence="4">May play roles in cilia formation and/or maintenance.</text>
</comment>
<evidence type="ECO:0000256" key="3">
    <source>
        <dbReference type="ARBA" id="ARBA00022912"/>
    </source>
</evidence>
<keyword evidence="2" id="KW-0378">Hydrolase</keyword>
<keyword evidence="3" id="KW-0904">Protein phosphatase</keyword>
<dbReference type="InterPro" id="IPR029021">
    <property type="entry name" value="Prot-tyrosine_phosphatase-like"/>
</dbReference>
<accession>A0A665VYP8</accession>
<dbReference type="Ensembl" id="ENSENLT00000037939.1">
    <property type="protein sequence ID" value="ENSENLP00000036954.1"/>
    <property type="gene ID" value="ENSENLG00000016038.1"/>
</dbReference>
<dbReference type="OMA" id="WVDINSE"/>
<evidence type="ECO:0000256" key="6">
    <source>
        <dbReference type="ARBA" id="ARBA00072096"/>
    </source>
</evidence>
<evidence type="ECO:0000256" key="5">
    <source>
        <dbReference type="ARBA" id="ARBA00060867"/>
    </source>
</evidence>
<evidence type="ECO:0000259" key="8">
    <source>
        <dbReference type="PROSITE" id="PS50054"/>
    </source>
</evidence>
<dbReference type="AlphaFoldDB" id="A0A665VYP8"/>
<dbReference type="Gene3D" id="3.90.190.10">
    <property type="entry name" value="Protein tyrosine phosphatase superfamily"/>
    <property type="match status" value="1"/>
</dbReference>
<dbReference type="PANTHER" id="PTHR23339">
    <property type="entry name" value="TYROSINE SPECIFIC PROTEIN PHOSPHATASE AND DUAL SPECIFICITY PROTEIN PHOSPHATASE"/>
    <property type="match status" value="1"/>
</dbReference>
<organism evidence="10 11">
    <name type="scientific">Echeneis naucrates</name>
    <name type="common">Live sharksucker</name>
    <dbReference type="NCBI Taxonomy" id="173247"/>
    <lineage>
        <taxon>Eukaryota</taxon>
        <taxon>Metazoa</taxon>
        <taxon>Chordata</taxon>
        <taxon>Craniata</taxon>
        <taxon>Vertebrata</taxon>
        <taxon>Euteleostomi</taxon>
        <taxon>Actinopterygii</taxon>
        <taxon>Neopterygii</taxon>
        <taxon>Teleostei</taxon>
        <taxon>Neoteleostei</taxon>
        <taxon>Acanthomorphata</taxon>
        <taxon>Carangaria</taxon>
        <taxon>Carangiformes</taxon>
        <taxon>Echeneidae</taxon>
        <taxon>Echeneis</taxon>
    </lineage>
</organism>
<gene>
    <name evidence="10" type="primary">ptpdc1b</name>
</gene>
<dbReference type="SUPFAM" id="SSF52799">
    <property type="entry name" value="(Phosphotyrosine protein) phosphatases II"/>
    <property type="match status" value="1"/>
</dbReference>
<dbReference type="SMART" id="SM00404">
    <property type="entry name" value="PTPc_motif"/>
    <property type="match status" value="1"/>
</dbReference>
<dbReference type="InterPro" id="IPR049573">
    <property type="entry name" value="PTPDC1_PTP"/>
</dbReference>
<comment type="similarity">
    <text evidence="5">Belongs to the protein-tyrosine phosphatase family. Non-receptor class PTPDC1 subfamily.</text>
</comment>
<dbReference type="PROSITE" id="PS50056">
    <property type="entry name" value="TYR_PHOSPHATASE_2"/>
    <property type="match status" value="1"/>
</dbReference>
<evidence type="ECO:0000313" key="11">
    <source>
        <dbReference type="Proteomes" id="UP000472264"/>
    </source>
</evidence>
<protein>
    <recommendedName>
        <fullName evidence="6">Protein tyrosine phosphatase domain-containing protein 1</fullName>
    </recommendedName>
</protein>
<reference evidence="10" key="3">
    <citation type="submission" date="2025-09" db="UniProtKB">
        <authorList>
            <consortium name="Ensembl"/>
        </authorList>
    </citation>
    <scope>IDENTIFICATION</scope>
</reference>
<dbReference type="Proteomes" id="UP000472264">
    <property type="component" value="Chromosome 7"/>
</dbReference>
<dbReference type="Pfam" id="PF00782">
    <property type="entry name" value="DSPc"/>
    <property type="match status" value="1"/>
</dbReference>
<dbReference type="FunFam" id="3.90.190.10:FF:000027">
    <property type="entry name" value="Protein tyrosine phosphatase domain containing 1"/>
    <property type="match status" value="1"/>
</dbReference>
<evidence type="ECO:0000256" key="7">
    <source>
        <dbReference type="SAM" id="MobiDB-lite"/>
    </source>
</evidence>
<dbReference type="GO" id="GO:0004725">
    <property type="term" value="F:protein tyrosine phosphatase activity"/>
    <property type="evidence" value="ECO:0007669"/>
    <property type="project" value="InterPro"/>
</dbReference>
<dbReference type="InterPro" id="IPR003595">
    <property type="entry name" value="Tyr_Pase_cat"/>
</dbReference>
<feature type="compositionally biased region" description="Low complexity" evidence="7">
    <location>
        <begin position="398"/>
        <end position="410"/>
    </location>
</feature>
<evidence type="ECO:0000259" key="9">
    <source>
        <dbReference type="PROSITE" id="PS50056"/>
    </source>
</evidence>